<evidence type="ECO:0000256" key="1">
    <source>
        <dbReference type="SAM" id="MobiDB-lite"/>
    </source>
</evidence>
<feature type="region of interest" description="Disordered" evidence="1">
    <location>
        <begin position="1"/>
        <end position="60"/>
    </location>
</feature>
<proteinExistence type="predicted"/>
<dbReference type="Proteomes" id="UP000019678">
    <property type="component" value="Unassembled WGS sequence"/>
</dbReference>
<dbReference type="STRING" id="1192034.CAP_8766"/>
<gene>
    <name evidence="2" type="ORF">CAP_8766</name>
</gene>
<organism evidence="2 3">
    <name type="scientific">Chondromyces apiculatus DSM 436</name>
    <dbReference type="NCBI Taxonomy" id="1192034"/>
    <lineage>
        <taxon>Bacteria</taxon>
        <taxon>Pseudomonadati</taxon>
        <taxon>Myxococcota</taxon>
        <taxon>Polyangia</taxon>
        <taxon>Polyangiales</taxon>
        <taxon>Polyangiaceae</taxon>
        <taxon>Chondromyces</taxon>
    </lineage>
</organism>
<sequence>MRDLARHGRLRPGGRRQLHGHRRRRRRGATRAGGGRVGRRGGRAPQDNCGEQARHATHPE</sequence>
<feature type="compositionally biased region" description="Basic residues" evidence="1">
    <location>
        <begin position="7"/>
        <end position="29"/>
    </location>
</feature>
<accession>A0A017SVS1</accession>
<evidence type="ECO:0000313" key="3">
    <source>
        <dbReference type="Proteomes" id="UP000019678"/>
    </source>
</evidence>
<dbReference type="EMBL" id="ASRX01000091">
    <property type="protein sequence ID" value="EYF01053.1"/>
    <property type="molecule type" value="Genomic_DNA"/>
</dbReference>
<comment type="caution">
    <text evidence="2">The sequence shown here is derived from an EMBL/GenBank/DDBJ whole genome shotgun (WGS) entry which is preliminary data.</text>
</comment>
<evidence type="ECO:0000313" key="2">
    <source>
        <dbReference type="EMBL" id="EYF01053.1"/>
    </source>
</evidence>
<reference evidence="2 3" key="1">
    <citation type="submission" date="2013-05" db="EMBL/GenBank/DDBJ databases">
        <title>Genome assembly of Chondromyces apiculatus DSM 436.</title>
        <authorList>
            <person name="Sharma G."/>
            <person name="Khatri I."/>
            <person name="Kaur C."/>
            <person name="Mayilraj S."/>
            <person name="Subramanian S."/>
        </authorList>
    </citation>
    <scope>NUCLEOTIDE SEQUENCE [LARGE SCALE GENOMIC DNA]</scope>
    <source>
        <strain evidence="2 3">DSM 436</strain>
    </source>
</reference>
<keyword evidence="3" id="KW-1185">Reference proteome</keyword>
<name>A0A017SVS1_9BACT</name>
<protein>
    <submittedName>
        <fullName evidence="2">Uncharacterized protein</fullName>
    </submittedName>
</protein>
<dbReference type="AlphaFoldDB" id="A0A017SVS1"/>